<comment type="subcellular location">
    <subcellularLocation>
        <location evidence="1">Nucleus</location>
    </subcellularLocation>
</comment>
<keyword evidence="2" id="KW-0936">Ethylene signaling pathway</keyword>
<name>A0A5K1BGB1_9MAGN</name>
<dbReference type="InterPro" id="IPR016177">
    <property type="entry name" value="DNA-bd_dom_sf"/>
</dbReference>
<dbReference type="CDD" id="cd00018">
    <property type="entry name" value="AP2"/>
    <property type="match status" value="1"/>
</dbReference>
<dbReference type="Gene3D" id="3.30.730.10">
    <property type="entry name" value="AP2/ERF domain"/>
    <property type="match status" value="1"/>
</dbReference>
<evidence type="ECO:0000256" key="3">
    <source>
        <dbReference type="ARBA" id="ARBA00023015"/>
    </source>
</evidence>
<keyword evidence="4" id="KW-0238">DNA-binding</keyword>
<evidence type="ECO:0000256" key="2">
    <source>
        <dbReference type="ARBA" id="ARBA00022745"/>
    </source>
</evidence>
<evidence type="ECO:0000259" key="10">
    <source>
        <dbReference type="PROSITE" id="PS51032"/>
    </source>
</evidence>
<dbReference type="GO" id="GO:0009873">
    <property type="term" value="P:ethylene-activated signaling pathway"/>
    <property type="evidence" value="ECO:0007669"/>
    <property type="project" value="UniProtKB-KW"/>
</dbReference>
<dbReference type="InterPro" id="IPR036955">
    <property type="entry name" value="AP2/ERF_dom_sf"/>
</dbReference>
<dbReference type="PRINTS" id="PR00367">
    <property type="entry name" value="ETHRSPELEMNT"/>
</dbReference>
<sequence length="165" mass="17941">MKDGPPSSPEDATTEAAGDEDGGGGTPPARPPANPYRGVRMRKWGTWVAEIREPRKKGRIWLGSYASPVAAARAYDTASLCLRGPAARLNFPRLAGSIEIRQDMSVEDVRRKAAEVGARVDAFEAGLRSLREGLFQGFRRAHFGPDLDLIESRDLQTGVPDLPSR</sequence>
<evidence type="ECO:0000256" key="1">
    <source>
        <dbReference type="ARBA" id="ARBA00004123"/>
    </source>
</evidence>
<evidence type="ECO:0000256" key="4">
    <source>
        <dbReference type="ARBA" id="ARBA00023125"/>
    </source>
</evidence>
<dbReference type="GO" id="GO:0003677">
    <property type="term" value="F:DNA binding"/>
    <property type="evidence" value="ECO:0007669"/>
    <property type="project" value="UniProtKB-KW"/>
</dbReference>
<protein>
    <recommendedName>
        <fullName evidence="10">AP2/ERF domain-containing protein</fullName>
    </recommendedName>
</protein>
<dbReference type="PROSITE" id="PS51032">
    <property type="entry name" value="AP2_ERF"/>
    <property type="match status" value="1"/>
</dbReference>
<feature type="region of interest" description="Disordered" evidence="9">
    <location>
        <begin position="1"/>
        <end position="37"/>
    </location>
</feature>
<keyword evidence="5" id="KW-0804">Transcription</keyword>
<dbReference type="SUPFAM" id="SSF54171">
    <property type="entry name" value="DNA-binding domain"/>
    <property type="match status" value="1"/>
</dbReference>
<gene>
    <name evidence="11" type="ORF">NYM_LOCUS16303</name>
</gene>
<dbReference type="Gramene" id="NC3G0229980.1">
    <property type="protein sequence ID" value="NC3G0229980.1:cds"/>
    <property type="gene ID" value="NC3G0229980"/>
</dbReference>
<dbReference type="GO" id="GO:0003700">
    <property type="term" value="F:DNA-binding transcription factor activity"/>
    <property type="evidence" value="ECO:0007669"/>
    <property type="project" value="InterPro"/>
</dbReference>
<dbReference type="Pfam" id="PF00847">
    <property type="entry name" value="AP2"/>
    <property type="match status" value="1"/>
</dbReference>
<evidence type="ECO:0000256" key="9">
    <source>
        <dbReference type="SAM" id="MobiDB-lite"/>
    </source>
</evidence>
<dbReference type="PANTHER" id="PTHR31729">
    <property type="entry name" value="ETHYLENE-RESPONSIVE TRANSCRIPTION FACTOR RAP2-1-RELATED"/>
    <property type="match status" value="1"/>
</dbReference>
<evidence type="ECO:0000256" key="6">
    <source>
        <dbReference type="ARBA" id="ARBA00023242"/>
    </source>
</evidence>
<evidence type="ECO:0000256" key="8">
    <source>
        <dbReference type="ARBA" id="ARBA00037379"/>
    </source>
</evidence>
<keyword evidence="3" id="KW-0805">Transcription regulation</keyword>
<dbReference type="EMBL" id="LR721781">
    <property type="protein sequence ID" value="VVW13574.1"/>
    <property type="molecule type" value="Genomic_DNA"/>
</dbReference>
<dbReference type="GO" id="GO:0005634">
    <property type="term" value="C:nucleus"/>
    <property type="evidence" value="ECO:0007669"/>
    <property type="project" value="UniProtKB-SubCell"/>
</dbReference>
<accession>A0A5K1BGB1</accession>
<proteinExistence type="inferred from homology"/>
<evidence type="ECO:0000256" key="5">
    <source>
        <dbReference type="ARBA" id="ARBA00023163"/>
    </source>
</evidence>
<feature type="domain" description="AP2/ERF" evidence="10">
    <location>
        <begin position="35"/>
        <end position="92"/>
    </location>
</feature>
<comment type="function">
    <text evidence="8">Probably acts as a transcriptional activator. Binds to the GCC-box pathogenesis-related promoter element. May be involved in the regulation of gene expression by stress factors and by components of stress signal transduction pathways.</text>
</comment>
<dbReference type="PANTHER" id="PTHR31729:SF0">
    <property type="entry name" value="ETHYLENE-RESPONSIVE TRANSCRIPTION FACTOR RAP2-10"/>
    <property type="match status" value="1"/>
</dbReference>
<dbReference type="SMART" id="SM00380">
    <property type="entry name" value="AP2"/>
    <property type="match status" value="1"/>
</dbReference>
<evidence type="ECO:0000313" key="11">
    <source>
        <dbReference type="EMBL" id="VVW13574.1"/>
    </source>
</evidence>
<dbReference type="AlphaFoldDB" id="A0A5K1BGB1"/>
<dbReference type="InterPro" id="IPR001471">
    <property type="entry name" value="AP2/ERF_dom"/>
</dbReference>
<comment type="similarity">
    <text evidence="7">Belongs to the AP2/ERF transcription factor family. ERF subfamily.</text>
</comment>
<dbReference type="FunFam" id="3.30.730.10:FF:000001">
    <property type="entry name" value="Ethylene-responsive transcription factor 2"/>
    <property type="match status" value="1"/>
</dbReference>
<organism evidence="11">
    <name type="scientific">Nymphaea colorata</name>
    <name type="common">pocket water lily</name>
    <dbReference type="NCBI Taxonomy" id="210225"/>
    <lineage>
        <taxon>Eukaryota</taxon>
        <taxon>Viridiplantae</taxon>
        <taxon>Streptophyta</taxon>
        <taxon>Embryophyta</taxon>
        <taxon>Tracheophyta</taxon>
        <taxon>Spermatophyta</taxon>
        <taxon>Magnoliopsida</taxon>
        <taxon>Nymphaeales</taxon>
        <taxon>Nymphaeaceae</taxon>
        <taxon>Nymphaea</taxon>
    </lineage>
</organism>
<keyword evidence="6" id="KW-0539">Nucleus</keyword>
<reference evidence="11" key="1">
    <citation type="submission" date="2019-09" db="EMBL/GenBank/DDBJ databases">
        <authorList>
            <person name="Zhang L."/>
        </authorList>
    </citation>
    <scope>NUCLEOTIDE SEQUENCE</scope>
</reference>
<evidence type="ECO:0000256" key="7">
    <source>
        <dbReference type="ARBA" id="ARBA00024343"/>
    </source>
</evidence>